<dbReference type="Proteomes" id="UP000679950">
    <property type="component" value="Unassembled WGS sequence"/>
</dbReference>
<comment type="caution">
    <text evidence="2">The sequence shown here is derived from an EMBL/GenBank/DDBJ whole genome shotgun (WGS) entry which is preliminary data.</text>
</comment>
<sequence length="65" mass="7656">MKRNWKLDELIDHFILMPDEQELIQLKRRNTKLGFAVMLKFSNTNISSPHSKGEIPKTVIEYIAK</sequence>
<reference evidence="2 3" key="1">
    <citation type="submission" date="2021-03" db="EMBL/GenBank/DDBJ databases">
        <title>Antimicrobial resistance genes in bacteria isolated from Japanese honey, and their potential for conferring macrolide and lincosamide resistance in the American foulbrood pathogen Paenibacillus larvae.</title>
        <authorList>
            <person name="Okamoto M."/>
            <person name="Kumagai M."/>
            <person name="Kanamori H."/>
            <person name="Takamatsu D."/>
        </authorList>
    </citation>
    <scope>NUCLEOTIDE SEQUENCE [LARGE SCALE GENOMIC DNA]</scope>
    <source>
        <strain evidence="2 3">J8TS2</strain>
    </source>
</reference>
<keyword evidence="3" id="KW-1185">Reference proteome</keyword>
<name>A0ABQ4KP31_9BACI</name>
<evidence type="ECO:0000313" key="3">
    <source>
        <dbReference type="Proteomes" id="UP000679950"/>
    </source>
</evidence>
<dbReference type="Pfam" id="PF13700">
    <property type="entry name" value="DUF4158"/>
    <property type="match status" value="1"/>
</dbReference>
<dbReference type="RefSeq" id="WP_212967403.1">
    <property type="nucleotide sequence ID" value="NZ_BORB01000055.1"/>
</dbReference>
<accession>A0ABQ4KP31</accession>
<dbReference type="InterPro" id="IPR025296">
    <property type="entry name" value="DUF4158"/>
</dbReference>
<evidence type="ECO:0000313" key="2">
    <source>
        <dbReference type="EMBL" id="GIN59678.1"/>
    </source>
</evidence>
<proteinExistence type="predicted"/>
<protein>
    <recommendedName>
        <fullName evidence="1">DUF4158 domain-containing protein</fullName>
    </recommendedName>
</protein>
<feature type="domain" description="DUF4158" evidence="1">
    <location>
        <begin position="6"/>
        <end position="65"/>
    </location>
</feature>
<organism evidence="2 3">
    <name type="scientific">Lederbergia ruris</name>
    <dbReference type="NCBI Taxonomy" id="217495"/>
    <lineage>
        <taxon>Bacteria</taxon>
        <taxon>Bacillati</taxon>
        <taxon>Bacillota</taxon>
        <taxon>Bacilli</taxon>
        <taxon>Bacillales</taxon>
        <taxon>Bacillaceae</taxon>
        <taxon>Lederbergia</taxon>
    </lineage>
</organism>
<gene>
    <name evidence="2" type="ORF">J8TS2_39970</name>
</gene>
<dbReference type="EMBL" id="BORB01000055">
    <property type="protein sequence ID" value="GIN59678.1"/>
    <property type="molecule type" value="Genomic_DNA"/>
</dbReference>
<evidence type="ECO:0000259" key="1">
    <source>
        <dbReference type="Pfam" id="PF13700"/>
    </source>
</evidence>